<evidence type="ECO:0000256" key="5">
    <source>
        <dbReference type="PROSITE-ProRule" id="PRU00808"/>
    </source>
</evidence>
<protein>
    <recommendedName>
        <fullName evidence="4 6">Proteasome subunit alpha</fullName>
    </recommendedName>
    <alternativeName>
        <fullName evidence="4">20S proteasome alpha subunit</fullName>
    </alternativeName>
    <alternativeName>
        <fullName evidence="4">Proteasome core protein PsmA</fullName>
    </alternativeName>
</protein>
<sequence>MYLKTQLGRIMFPPAMAGYDRAITIFSPEGKIYQVEYAGEAVKRGWPTVGVKCRGGVVLVAEKRKISALFDPSSLEKIYLIDEHVAASPSGLLADARILIDYARDVALSHRFIYDEPIDVELLTKAICNLKQQYTQFGGARPFGVALLIAGVDRHGARLFQTDPSGVYIGYFATAIGSDAGTISEYLEKNYKFDIDIRECIELAAKALASAVEISDSNNIEVAYATIEERKIRKMTQDEIATLLTKLPKKT</sequence>
<evidence type="ECO:0000256" key="4">
    <source>
        <dbReference type="HAMAP-Rule" id="MF_00289"/>
    </source>
</evidence>
<dbReference type="PROSITE" id="PS00388">
    <property type="entry name" value="PROTEASOME_ALPHA_1"/>
    <property type="match status" value="1"/>
</dbReference>
<keyword evidence="2 4" id="KW-0963">Cytoplasm</keyword>
<dbReference type="AlphaFoldDB" id="A1RST8"/>
<dbReference type="InterPro" id="IPR001353">
    <property type="entry name" value="Proteasome_sua/b"/>
</dbReference>
<dbReference type="GO" id="GO:0004298">
    <property type="term" value="F:threonine-type endopeptidase activity"/>
    <property type="evidence" value="ECO:0007669"/>
    <property type="project" value="InterPro"/>
</dbReference>
<dbReference type="PROSITE" id="PS51475">
    <property type="entry name" value="PROTEASOME_ALPHA_2"/>
    <property type="match status" value="1"/>
</dbReference>
<dbReference type="InterPro" id="IPR019982">
    <property type="entry name" value="Proteasome_asu_arc"/>
</dbReference>
<dbReference type="NCBIfam" id="TIGR03633">
    <property type="entry name" value="arc_protsome_A"/>
    <property type="match status" value="1"/>
</dbReference>
<feature type="domain" description="Proteasome alpha-type subunits" evidence="7">
    <location>
        <begin position="19"/>
        <end position="41"/>
    </location>
</feature>
<dbReference type="InterPro" id="IPR029055">
    <property type="entry name" value="Ntn_hydrolases_N"/>
</dbReference>
<comment type="similarity">
    <text evidence="4 5 6">Belongs to the peptidase T1A family.</text>
</comment>
<dbReference type="Gene3D" id="3.60.20.10">
    <property type="entry name" value="Glutamine Phosphoribosylpyrophosphate, subunit 1, domain 1"/>
    <property type="match status" value="1"/>
</dbReference>
<dbReference type="eggNOG" id="arCOG00971">
    <property type="taxonomic scope" value="Archaea"/>
</dbReference>
<dbReference type="InterPro" id="IPR023332">
    <property type="entry name" value="Proteasome_alpha-type"/>
</dbReference>
<dbReference type="Pfam" id="PF10584">
    <property type="entry name" value="Proteasome_A_N"/>
    <property type="match status" value="1"/>
</dbReference>
<dbReference type="SMART" id="SM00948">
    <property type="entry name" value="Proteasome_A_N"/>
    <property type="match status" value="1"/>
</dbReference>
<evidence type="ECO:0000256" key="1">
    <source>
        <dbReference type="ARBA" id="ARBA00004496"/>
    </source>
</evidence>
<keyword evidence="8" id="KW-0378">Hydrolase</keyword>
<dbReference type="InterPro" id="IPR000426">
    <property type="entry name" value="Proteasome_asu_N"/>
</dbReference>
<dbReference type="HAMAP" id="MF_00289_A">
    <property type="entry name" value="Proteasome_A_A"/>
    <property type="match status" value="1"/>
</dbReference>
<gene>
    <name evidence="4" type="primary">psmA</name>
    <name evidence="8" type="ordered locus">Pisl_0844</name>
</gene>
<keyword evidence="3 4" id="KW-0647">Proteasome</keyword>
<dbReference type="GO" id="GO:0010498">
    <property type="term" value="P:proteasomal protein catabolic process"/>
    <property type="evidence" value="ECO:0007669"/>
    <property type="project" value="UniProtKB-UniRule"/>
</dbReference>
<dbReference type="STRING" id="384616.Pisl_0844"/>
<dbReference type="PANTHER" id="PTHR11599">
    <property type="entry name" value="PROTEASOME SUBUNIT ALPHA/BETA"/>
    <property type="match status" value="1"/>
</dbReference>
<dbReference type="Proteomes" id="UP000002595">
    <property type="component" value="Chromosome"/>
</dbReference>
<comment type="function">
    <text evidence="4 6">Component of the proteasome core, a large protease complex with broad specificity involved in protein degradation.</text>
</comment>
<dbReference type="GO" id="GO:0006511">
    <property type="term" value="P:ubiquitin-dependent protein catabolic process"/>
    <property type="evidence" value="ECO:0007669"/>
    <property type="project" value="InterPro"/>
</dbReference>
<proteinExistence type="inferred from homology"/>
<dbReference type="SUPFAM" id="SSF56235">
    <property type="entry name" value="N-terminal nucleophile aminohydrolases (Ntn hydrolases)"/>
    <property type="match status" value="1"/>
</dbReference>
<evidence type="ECO:0000313" key="8">
    <source>
        <dbReference type="EMBL" id="ABL88020.1"/>
    </source>
</evidence>
<dbReference type="HOGENOM" id="CLU_035750_4_1_2"/>
<organism evidence="8 9">
    <name type="scientific">Pyrobaculum islandicum (strain DSM 4184 / JCM 9189 / GEO3)</name>
    <dbReference type="NCBI Taxonomy" id="384616"/>
    <lineage>
        <taxon>Archaea</taxon>
        <taxon>Thermoproteota</taxon>
        <taxon>Thermoprotei</taxon>
        <taxon>Thermoproteales</taxon>
        <taxon>Thermoproteaceae</taxon>
        <taxon>Pyrobaculum</taxon>
    </lineage>
</organism>
<dbReference type="GO" id="GO:0005737">
    <property type="term" value="C:cytoplasm"/>
    <property type="evidence" value="ECO:0007669"/>
    <property type="project" value="UniProtKB-SubCell"/>
</dbReference>
<dbReference type="InterPro" id="IPR050115">
    <property type="entry name" value="Proteasome_alpha"/>
</dbReference>
<evidence type="ECO:0000256" key="6">
    <source>
        <dbReference type="RuleBase" id="RU000552"/>
    </source>
</evidence>
<dbReference type="GO" id="GO:0019773">
    <property type="term" value="C:proteasome core complex, alpha-subunit complex"/>
    <property type="evidence" value="ECO:0007669"/>
    <property type="project" value="UniProtKB-UniRule"/>
</dbReference>
<comment type="subunit">
    <text evidence="4 6">The 20S proteasome core is composed of 14 alpha and 14 beta subunits that assemble into four stacked heptameric rings, resulting in a barrel-shaped structure. The two inner rings, each composed of seven catalytic beta subunits, are sandwiched by two outer rings, each composed of seven alpha subunits. The catalytic chamber with the active sites is on the inside of the barrel. Has a gated structure, the ends of the cylinder being occluded by the N-termini of the alpha-subunits. Is capped at one or both ends by the proteasome regulatory ATPase, PAN.</text>
</comment>
<dbReference type="KEGG" id="pis:Pisl_0844"/>
<evidence type="ECO:0000313" key="9">
    <source>
        <dbReference type="Proteomes" id="UP000002595"/>
    </source>
</evidence>
<evidence type="ECO:0000259" key="7">
    <source>
        <dbReference type="PROSITE" id="PS00388"/>
    </source>
</evidence>
<evidence type="ECO:0000256" key="2">
    <source>
        <dbReference type="ARBA" id="ARBA00022490"/>
    </source>
</evidence>
<accession>A1RST8</accession>
<dbReference type="Pfam" id="PF00227">
    <property type="entry name" value="Proteasome"/>
    <property type="match status" value="1"/>
</dbReference>
<dbReference type="CDD" id="cd03756">
    <property type="entry name" value="proteasome_alpha_archeal"/>
    <property type="match status" value="1"/>
</dbReference>
<comment type="subcellular location">
    <subcellularLocation>
        <location evidence="1 4 6">Cytoplasm</location>
    </subcellularLocation>
</comment>
<reference evidence="8" key="1">
    <citation type="submission" date="2006-12" db="EMBL/GenBank/DDBJ databases">
        <title>Complete sequence of Pyrobaculum islandicum DSM 4184.</title>
        <authorList>
            <person name="Copeland A."/>
            <person name="Lucas S."/>
            <person name="Lapidus A."/>
            <person name="Barry K."/>
            <person name="Detter J.C."/>
            <person name="Glavina del Rio T."/>
            <person name="Dalin E."/>
            <person name="Tice H."/>
            <person name="Pitluck S."/>
            <person name="Meincke L."/>
            <person name="Brettin T."/>
            <person name="Bruce D."/>
            <person name="Han C."/>
            <person name="Tapia R."/>
            <person name="Gilna P."/>
            <person name="Schmutz J."/>
            <person name="Larimer F."/>
            <person name="Land M."/>
            <person name="Hauser L."/>
            <person name="Kyrpides N."/>
            <person name="Mikhailova N."/>
            <person name="Cozen A.E."/>
            <person name="Fitz-Gibbon S.T."/>
            <person name="House C.H."/>
            <person name="Saltikov C."/>
            <person name="Lowe T."/>
            <person name="Richardson P."/>
        </authorList>
    </citation>
    <scope>NUCLEOTIDE SEQUENCE [LARGE SCALE GENOMIC DNA]</scope>
    <source>
        <strain evidence="8">DSM 4184</strain>
    </source>
</reference>
<name>A1RST8_PYRIL</name>
<dbReference type="EMBL" id="CP000504">
    <property type="protein sequence ID" value="ABL88020.1"/>
    <property type="molecule type" value="Genomic_DNA"/>
</dbReference>
<dbReference type="NCBIfam" id="NF003075">
    <property type="entry name" value="PRK03996.1"/>
    <property type="match status" value="1"/>
</dbReference>
<evidence type="ECO:0000256" key="3">
    <source>
        <dbReference type="ARBA" id="ARBA00022942"/>
    </source>
</evidence>
<comment type="activity regulation">
    <text evidence="4">The formation of the proteasomal ATPase PAN-20S proteasome complex, via the docking of the C-termini of PAN into the intersubunit pockets in the alpha-rings, triggers opening of the gate for substrate entry. Interconversion between the open-gate and close-gate conformations leads to a dynamic regulation of the 20S proteasome proteolysis activity.</text>
</comment>
<dbReference type="FunFam" id="3.60.20.10:FF:000004">
    <property type="entry name" value="Proteasome subunit alpha type-4"/>
    <property type="match status" value="1"/>
</dbReference>
<keyword evidence="9" id="KW-1185">Reference proteome</keyword>